<name>A0A1H5MUI3_9MICO</name>
<evidence type="ECO:0000259" key="1">
    <source>
        <dbReference type="Pfam" id="PF13223"/>
    </source>
</evidence>
<dbReference type="Pfam" id="PF13223">
    <property type="entry name" value="DUF4031"/>
    <property type="match status" value="1"/>
</dbReference>
<feature type="domain" description="DUF4031" evidence="1">
    <location>
        <begin position="2"/>
        <end position="68"/>
    </location>
</feature>
<dbReference type="InterPro" id="IPR009218">
    <property type="entry name" value="HD_phosphohydro"/>
</dbReference>
<dbReference type="EMBL" id="FNTX01000002">
    <property type="protein sequence ID" value="SEE93035.1"/>
    <property type="molecule type" value="Genomic_DNA"/>
</dbReference>
<dbReference type="Gene3D" id="1.10.3210.10">
    <property type="entry name" value="Hypothetical protein af1432"/>
    <property type="match status" value="1"/>
</dbReference>
<evidence type="ECO:0000313" key="3">
    <source>
        <dbReference type="Proteomes" id="UP000199220"/>
    </source>
</evidence>
<dbReference type="SUPFAM" id="SSF109604">
    <property type="entry name" value="HD-domain/PDEase-like"/>
    <property type="match status" value="1"/>
</dbReference>
<proteinExistence type="predicted"/>
<keyword evidence="2" id="KW-0378">Hydrolase</keyword>
<keyword evidence="3" id="KW-1185">Reference proteome</keyword>
<dbReference type="PANTHER" id="PTHR21174:SF0">
    <property type="entry name" value="HD PHOSPHOHYDROLASE FAMILY PROTEIN-RELATED"/>
    <property type="match status" value="1"/>
</dbReference>
<dbReference type="AlphaFoldDB" id="A0A1H5MUI3"/>
<organism evidence="2 3">
    <name type="scientific">Ruania alba</name>
    <dbReference type="NCBI Taxonomy" id="648782"/>
    <lineage>
        <taxon>Bacteria</taxon>
        <taxon>Bacillati</taxon>
        <taxon>Actinomycetota</taxon>
        <taxon>Actinomycetes</taxon>
        <taxon>Micrococcales</taxon>
        <taxon>Ruaniaceae</taxon>
        <taxon>Ruania</taxon>
    </lineage>
</organism>
<dbReference type="InterPro" id="IPR025109">
    <property type="entry name" value="DUF4031"/>
</dbReference>
<sequence>MWPAHGTRFSHLVSDASLTELHEFAAAAGVSERAFDRDHYDVPERLHAELVARGAERVSARELIRRLRGSGLRVPARDRPAHRRSVLTDRWERTLPGSASLGAELIDRWDEEHRHYHTTAHLLDVLEALDVLCAPDEPPRSVVLAAWFHDAVYQGVAGQDERDSAALAQNVLPRTGISGPEVAEVARLVRVTAEHQVGEHDRNAALLCDADLAVLGRDEAGYRRYLRQVREEYAHVGDADWQTGRSAVVQHLLAQEPLFHTPRGAARWADRARTNLTDELTALRGGPDSTA</sequence>
<evidence type="ECO:0000313" key="2">
    <source>
        <dbReference type="EMBL" id="SEE93035.1"/>
    </source>
</evidence>
<dbReference type="PANTHER" id="PTHR21174">
    <property type="match status" value="1"/>
</dbReference>
<accession>A0A1H5MUI3</accession>
<dbReference type="STRING" id="648782.SAMN04488554_3658"/>
<gene>
    <name evidence="2" type="ORF">SAMN04488554_3658</name>
</gene>
<dbReference type="Proteomes" id="UP000199220">
    <property type="component" value="Unassembled WGS sequence"/>
</dbReference>
<dbReference type="GO" id="GO:0016787">
    <property type="term" value="F:hydrolase activity"/>
    <property type="evidence" value="ECO:0007669"/>
    <property type="project" value="UniProtKB-KW"/>
</dbReference>
<reference evidence="3" key="1">
    <citation type="submission" date="2016-10" db="EMBL/GenBank/DDBJ databases">
        <authorList>
            <person name="Varghese N."/>
            <person name="Submissions S."/>
        </authorList>
    </citation>
    <scope>NUCLEOTIDE SEQUENCE [LARGE SCALE GENOMIC DNA]</scope>
    <source>
        <strain evidence="3">DSM 21368</strain>
    </source>
</reference>
<protein>
    <submittedName>
        <fullName evidence="2">Predicted metal-dependent phosphohydrolase, HD superfamily</fullName>
    </submittedName>
</protein>